<evidence type="ECO:0000313" key="3">
    <source>
        <dbReference type="EMBL" id="GHI66177.1"/>
    </source>
</evidence>
<feature type="signal peptide" evidence="2">
    <location>
        <begin position="1"/>
        <end position="26"/>
    </location>
</feature>
<comment type="caution">
    <text evidence="3">The sequence shown here is derived from an EMBL/GenBank/DDBJ whole genome shotgun (WGS) entry which is preliminary data.</text>
</comment>
<dbReference type="EMBL" id="BNEC01000002">
    <property type="protein sequence ID" value="GHI66177.1"/>
    <property type="molecule type" value="Genomic_DNA"/>
</dbReference>
<feature type="region of interest" description="Disordered" evidence="1">
    <location>
        <begin position="103"/>
        <end position="155"/>
    </location>
</feature>
<accession>A0ABQ3SDG9</accession>
<dbReference type="Proteomes" id="UP000613974">
    <property type="component" value="Unassembled WGS sequence"/>
</dbReference>
<dbReference type="RefSeq" id="WP_229876900.1">
    <property type="nucleotide sequence ID" value="NZ_BMRL01000027.1"/>
</dbReference>
<organism evidence="3 4">
    <name type="scientific">Streptomyces nojiriensis</name>
    <dbReference type="NCBI Taxonomy" id="66374"/>
    <lineage>
        <taxon>Bacteria</taxon>
        <taxon>Bacillati</taxon>
        <taxon>Actinomycetota</taxon>
        <taxon>Actinomycetes</taxon>
        <taxon>Kitasatosporales</taxon>
        <taxon>Streptomycetaceae</taxon>
        <taxon>Streptomyces</taxon>
    </lineage>
</organism>
<gene>
    <name evidence="3" type="ORF">Snoj_00950</name>
</gene>
<name>A0ABQ3SDG9_9ACTN</name>
<keyword evidence="4" id="KW-1185">Reference proteome</keyword>
<dbReference type="GeneID" id="95595146"/>
<evidence type="ECO:0000256" key="1">
    <source>
        <dbReference type="SAM" id="MobiDB-lite"/>
    </source>
</evidence>
<evidence type="ECO:0000313" key="4">
    <source>
        <dbReference type="Proteomes" id="UP000613974"/>
    </source>
</evidence>
<evidence type="ECO:0000256" key="2">
    <source>
        <dbReference type="SAM" id="SignalP"/>
    </source>
</evidence>
<keyword evidence="2" id="KW-0732">Signal</keyword>
<proteinExistence type="predicted"/>
<protein>
    <submittedName>
        <fullName evidence="3">Uncharacterized protein</fullName>
    </submittedName>
</protein>
<sequence length="155" mass="15232">MKRCTPAAATAALVLTHALASASASASDARGTRGNLGERAYGLPGTGDPVELAETVHCPKDLGSTPRPLVVLLHGWHGTCADPAAAAAGSAVERAGDWDGYAAAGQKLSSGPCAPGRPPSPTTAATTTSARKLPAGASSWSPSAPTASTPPRGPT</sequence>
<feature type="compositionally biased region" description="Low complexity" evidence="1">
    <location>
        <begin position="122"/>
        <end position="155"/>
    </location>
</feature>
<reference evidence="4" key="1">
    <citation type="submission" date="2023-07" db="EMBL/GenBank/DDBJ databases">
        <title>Whole genome shotgun sequence of Streptomyces nojiriensis NBRC 13794.</title>
        <authorList>
            <person name="Komaki H."/>
            <person name="Tamura T."/>
        </authorList>
    </citation>
    <scope>NUCLEOTIDE SEQUENCE [LARGE SCALE GENOMIC DNA]</scope>
    <source>
        <strain evidence="4">NBRC 13794</strain>
    </source>
</reference>
<feature type="chain" id="PRO_5046613398" evidence="2">
    <location>
        <begin position="27"/>
        <end position="155"/>
    </location>
</feature>